<accession>A0A7X0LXE8</accession>
<name>A0A7X0LXE8_9BACI</name>
<evidence type="ECO:0000313" key="1">
    <source>
        <dbReference type="EMBL" id="MBB6447703.1"/>
    </source>
</evidence>
<dbReference type="EMBL" id="JACHGK010000026">
    <property type="protein sequence ID" value="MBB6447703.1"/>
    <property type="molecule type" value="Genomic_DNA"/>
</dbReference>
<dbReference type="AlphaFoldDB" id="A0A7X0LXE8"/>
<organism evidence="1 2">
    <name type="scientific">Bacillus benzoevorans</name>
    <dbReference type="NCBI Taxonomy" id="1456"/>
    <lineage>
        <taxon>Bacteria</taxon>
        <taxon>Bacillati</taxon>
        <taxon>Bacillota</taxon>
        <taxon>Bacilli</taxon>
        <taxon>Bacillales</taxon>
        <taxon>Bacillaceae</taxon>
        <taxon>Bacillus</taxon>
    </lineage>
</organism>
<keyword evidence="2" id="KW-1185">Reference proteome</keyword>
<sequence>MFFQYQWIKVLQTLVLPLGYTAILG</sequence>
<dbReference type="Proteomes" id="UP000531594">
    <property type="component" value="Unassembled WGS sequence"/>
</dbReference>
<evidence type="ECO:0000313" key="2">
    <source>
        <dbReference type="Proteomes" id="UP000531594"/>
    </source>
</evidence>
<comment type="caution">
    <text evidence="1">The sequence shown here is derived from an EMBL/GenBank/DDBJ whole genome shotgun (WGS) entry which is preliminary data.</text>
</comment>
<gene>
    <name evidence="1" type="ORF">HNR53_004394</name>
</gene>
<reference evidence="1 2" key="1">
    <citation type="submission" date="2020-08" db="EMBL/GenBank/DDBJ databases">
        <title>Genomic Encyclopedia of Type Strains, Phase IV (KMG-IV): sequencing the most valuable type-strain genomes for metagenomic binning, comparative biology and taxonomic classification.</title>
        <authorList>
            <person name="Goeker M."/>
        </authorList>
    </citation>
    <scope>NUCLEOTIDE SEQUENCE [LARGE SCALE GENOMIC DNA]</scope>
    <source>
        <strain evidence="1 2">DSM 5391</strain>
    </source>
</reference>
<protein>
    <submittedName>
        <fullName evidence="1">Uncharacterized protein</fullName>
    </submittedName>
</protein>
<proteinExistence type="predicted"/>